<evidence type="ECO:0000313" key="2">
    <source>
        <dbReference type="Proteomes" id="UP000475117"/>
    </source>
</evidence>
<keyword evidence="2" id="KW-1185">Reference proteome</keyword>
<evidence type="ECO:0000313" key="1">
    <source>
        <dbReference type="EMBL" id="QQL44393.1"/>
    </source>
</evidence>
<dbReference type="Proteomes" id="UP000475117">
    <property type="component" value="Chromosome"/>
</dbReference>
<reference evidence="1 2" key="1">
    <citation type="submission" date="2020-12" db="EMBL/GenBank/DDBJ databases">
        <title>Sulforoseuscoccus oceanibium gen. nov., sp. nov., a representative of the phylum Verrucomicrobia with special cytoplasmic membrane, and proposal of Sulforoseuscoccusaceae fam. nov.</title>
        <authorList>
            <person name="Xi F."/>
        </authorList>
    </citation>
    <scope>NUCLEOTIDE SEQUENCE [LARGE SCALE GENOMIC DNA]</scope>
    <source>
        <strain evidence="1 2">T37</strain>
    </source>
</reference>
<dbReference type="RefSeq" id="WP_164365600.1">
    <property type="nucleotide sequence ID" value="NZ_CP066776.1"/>
</dbReference>
<dbReference type="KEGG" id="soa:G3M56_010925"/>
<dbReference type="AlphaFoldDB" id="A0A6B3LB92"/>
<sequence>MRHILTAIASLALAWPCHGAEPYDVLRILANWEWELVDIDDPRDADLLVFPRNLENAIPIEDALDQLALKHDEIDSRLNAERDGQVSFDWIVALHFPLSSPDDLKNPKLVRFLELEASLLATADSLLAGRPWSLPPSEEMRDCDWRGLTQVITSTQRAFSADLVKGRTEAALHHIQRLQLLKSRLDQLEAPDLMVLIDSMLASKGMSSTTCYLLERLEPTNANRAAIIELRKLNKSSKVARKNVRRSLQGEHLFFRASVNELKQSKDPWLDISWIGQKEGSTSPLLADAPLIKSLRGLSASFSFQPNRTIRQAAGHHRQWIAQWHLPWEKIREAESRLPETEPLSPDRLLIEIINGNGCGDALTYILTAQRFPLVRNVLSTNSSRDLTQLALAIRLYQADNDKALPDSLEKLVPDYLAQLPVDPFASRPYRFRVVGDDFVLWGVGPDCVDQGAVLDMTPITHLLIDHQSGESKPVRAPINFDNDITLRLPILPKPYPAGE</sequence>
<gene>
    <name evidence="1" type="ORF">G3M56_010925</name>
</gene>
<organism evidence="1 2">
    <name type="scientific">Sulfuriroseicoccus oceanibius</name>
    <dbReference type="NCBI Taxonomy" id="2707525"/>
    <lineage>
        <taxon>Bacteria</taxon>
        <taxon>Pseudomonadati</taxon>
        <taxon>Verrucomicrobiota</taxon>
        <taxon>Verrucomicrobiia</taxon>
        <taxon>Verrucomicrobiales</taxon>
        <taxon>Verrucomicrobiaceae</taxon>
        <taxon>Sulfuriroseicoccus</taxon>
    </lineage>
</organism>
<dbReference type="EMBL" id="CP066776">
    <property type="protein sequence ID" value="QQL44393.1"/>
    <property type="molecule type" value="Genomic_DNA"/>
</dbReference>
<accession>A0A6B3LB92</accession>
<proteinExistence type="predicted"/>
<name>A0A6B3LB92_9BACT</name>
<protein>
    <submittedName>
        <fullName evidence="1">Uncharacterized protein</fullName>
    </submittedName>
</protein>